<proteinExistence type="inferred from homology"/>
<accession>A0ABS2EHM3</accession>
<dbReference type="InterPro" id="IPR003362">
    <property type="entry name" value="Bact_transf"/>
</dbReference>
<dbReference type="Pfam" id="PF02397">
    <property type="entry name" value="Bac_transf"/>
    <property type="match status" value="1"/>
</dbReference>
<feature type="transmembrane region" description="Helical" evidence="7">
    <location>
        <begin position="281"/>
        <end position="304"/>
    </location>
</feature>
<keyword evidence="3 9" id="KW-0808">Transferase</keyword>
<reference evidence="9 10" key="1">
    <citation type="journal article" date="2021" name="Sci. Rep.">
        <title>The distribution of antibiotic resistance genes in chicken gut microbiota commensals.</title>
        <authorList>
            <person name="Juricova H."/>
            <person name="Matiasovicova J."/>
            <person name="Kubasova T."/>
            <person name="Cejkova D."/>
            <person name="Rychlik I."/>
        </authorList>
    </citation>
    <scope>NUCLEOTIDE SEQUENCE [LARGE SCALE GENOMIC DNA]</scope>
    <source>
        <strain evidence="9 10">An770</strain>
    </source>
</reference>
<dbReference type="PANTHER" id="PTHR30576">
    <property type="entry name" value="COLANIC BIOSYNTHESIS UDP-GLUCOSE LIPID CARRIER TRANSFERASE"/>
    <property type="match status" value="1"/>
</dbReference>
<dbReference type="Proteomes" id="UP000775686">
    <property type="component" value="Unassembled WGS sequence"/>
</dbReference>
<evidence type="ECO:0000313" key="10">
    <source>
        <dbReference type="Proteomes" id="UP000775686"/>
    </source>
</evidence>
<feature type="transmembrane region" description="Helical" evidence="7">
    <location>
        <begin position="76"/>
        <end position="97"/>
    </location>
</feature>
<gene>
    <name evidence="9" type="ORF">H6A32_08535</name>
</gene>
<sequence length="483" mass="55288">MYKKSSKGWLKHWDFLVLDLICLQAAFMMAYLFRHQAGSPYENQLYLNMAIFLELADVMVMFFFETLKNVLKRGYYIEFAVTLKHVVLVLLFATLYLFTIQEAENYSRIVLYLTGVIYLFLTYGVRLLWKRMLRKKMRTGGDRSLLIVTTDRAALDVVLSIKHNNYEMYNLAGLVIADRNIIGEDIGGLPVVANVDTAPEYVCREWIDEVLLIPGDNETLPQSLINKLVETGVTVHFNISQATNKVGKKPLVEKIGNYLVLTTSINYTTDKQAFLKRCLDIAGGLVGCILTGILFVFIAPAIYIQSPGPIFFSQVRVGKNGKKFKMYKFRSMYLDAEERKKELMKENRVKDGMMFKLDFDTRVIGNKILPDGRKKTGIGNLIRVTSIDEFPQFFNVLKGDMSLVGTRPPTLDEWEKYELHHRARLAIKPGITGMWQVSGRSEITDFEEVVKLDTEYITDWSVGMDFRILLKTVLAVVKKEGSM</sequence>
<feature type="transmembrane region" description="Helical" evidence="7">
    <location>
        <begin position="12"/>
        <end position="33"/>
    </location>
</feature>
<dbReference type="Gene3D" id="3.40.50.720">
    <property type="entry name" value="NAD(P)-binding Rossmann-like Domain"/>
    <property type="match status" value="1"/>
</dbReference>
<dbReference type="RefSeq" id="WP_204864135.1">
    <property type="nucleotide sequence ID" value="NZ_JACJKH010000013.1"/>
</dbReference>
<feature type="transmembrane region" description="Helical" evidence="7">
    <location>
        <begin position="109"/>
        <end position="129"/>
    </location>
</feature>
<dbReference type="Pfam" id="PF13727">
    <property type="entry name" value="CoA_binding_3"/>
    <property type="match status" value="1"/>
</dbReference>
<comment type="caution">
    <text evidence="9">The sequence shown here is derived from an EMBL/GenBank/DDBJ whole genome shotgun (WGS) entry which is preliminary data.</text>
</comment>
<comment type="subcellular location">
    <subcellularLocation>
        <location evidence="1">Membrane</location>
        <topology evidence="1">Multi-pass membrane protein</topology>
    </subcellularLocation>
</comment>
<name>A0ABS2EHM3_9FIRM</name>
<keyword evidence="6 7" id="KW-0472">Membrane</keyword>
<evidence type="ECO:0000259" key="8">
    <source>
        <dbReference type="Pfam" id="PF02397"/>
    </source>
</evidence>
<dbReference type="NCBIfam" id="TIGR03025">
    <property type="entry name" value="EPS_sugtrans"/>
    <property type="match status" value="1"/>
</dbReference>
<evidence type="ECO:0000256" key="2">
    <source>
        <dbReference type="ARBA" id="ARBA00006464"/>
    </source>
</evidence>
<dbReference type="InterPro" id="IPR017475">
    <property type="entry name" value="EPS_sugar_tfrase"/>
</dbReference>
<evidence type="ECO:0000256" key="7">
    <source>
        <dbReference type="SAM" id="Phobius"/>
    </source>
</evidence>
<dbReference type="GO" id="GO:0016740">
    <property type="term" value="F:transferase activity"/>
    <property type="evidence" value="ECO:0007669"/>
    <property type="project" value="UniProtKB-KW"/>
</dbReference>
<protein>
    <submittedName>
        <fullName evidence="9">Sugar transferase</fullName>
    </submittedName>
</protein>
<feature type="transmembrane region" description="Helical" evidence="7">
    <location>
        <begin position="45"/>
        <end position="64"/>
    </location>
</feature>
<evidence type="ECO:0000256" key="5">
    <source>
        <dbReference type="ARBA" id="ARBA00022989"/>
    </source>
</evidence>
<dbReference type="EMBL" id="JACJKH010000013">
    <property type="protein sequence ID" value="MBM6744353.1"/>
    <property type="molecule type" value="Genomic_DNA"/>
</dbReference>
<evidence type="ECO:0000256" key="6">
    <source>
        <dbReference type="ARBA" id="ARBA00023136"/>
    </source>
</evidence>
<organism evidence="9 10">
    <name type="scientific">Drancourtella massiliensis</name>
    <dbReference type="NCBI Taxonomy" id="1632013"/>
    <lineage>
        <taxon>Bacteria</taxon>
        <taxon>Bacillati</taxon>
        <taxon>Bacillota</taxon>
        <taxon>Clostridia</taxon>
        <taxon>Eubacteriales</taxon>
        <taxon>Oscillospiraceae</taxon>
        <taxon>Drancourtella</taxon>
    </lineage>
</organism>
<keyword evidence="10" id="KW-1185">Reference proteome</keyword>
<dbReference type="PANTHER" id="PTHR30576:SF10">
    <property type="entry name" value="SLL5057 PROTEIN"/>
    <property type="match status" value="1"/>
</dbReference>
<evidence type="ECO:0000256" key="3">
    <source>
        <dbReference type="ARBA" id="ARBA00022679"/>
    </source>
</evidence>
<evidence type="ECO:0000313" key="9">
    <source>
        <dbReference type="EMBL" id="MBM6744353.1"/>
    </source>
</evidence>
<comment type="similarity">
    <text evidence="2">Belongs to the bacterial sugar transferase family.</text>
</comment>
<evidence type="ECO:0000256" key="4">
    <source>
        <dbReference type="ARBA" id="ARBA00022692"/>
    </source>
</evidence>
<keyword evidence="5 7" id="KW-1133">Transmembrane helix</keyword>
<keyword evidence="4 7" id="KW-0812">Transmembrane</keyword>
<evidence type="ECO:0000256" key="1">
    <source>
        <dbReference type="ARBA" id="ARBA00004141"/>
    </source>
</evidence>
<feature type="domain" description="Bacterial sugar transferase" evidence="8">
    <location>
        <begin position="276"/>
        <end position="478"/>
    </location>
</feature>